<feature type="compositionally biased region" description="Basic and acidic residues" evidence="1">
    <location>
        <begin position="1"/>
        <end position="10"/>
    </location>
</feature>
<feature type="region of interest" description="Disordered" evidence="1">
    <location>
        <begin position="1"/>
        <end position="22"/>
    </location>
</feature>
<evidence type="ECO:0000256" key="1">
    <source>
        <dbReference type="SAM" id="MobiDB-lite"/>
    </source>
</evidence>
<keyword evidence="3" id="KW-1185">Reference proteome</keyword>
<proteinExistence type="predicted"/>
<sequence>MKREVNDRPFSKGCATANLGPGRKTKSMLRPIRFAMNRCNGFLLHLIHRRIRTQTFKSLAMISVLAQERLLGAALGSALTATIVFEERRRVYSSISDYQTGGATKYLVKEPISGKNSCSELAHLWNRTVDRTLGPIIESLSSRGW</sequence>
<organism evidence="2 3">
    <name type="scientific">Trapa natans</name>
    <name type="common">Water chestnut</name>
    <dbReference type="NCBI Taxonomy" id="22666"/>
    <lineage>
        <taxon>Eukaryota</taxon>
        <taxon>Viridiplantae</taxon>
        <taxon>Streptophyta</taxon>
        <taxon>Embryophyta</taxon>
        <taxon>Tracheophyta</taxon>
        <taxon>Spermatophyta</taxon>
        <taxon>Magnoliopsida</taxon>
        <taxon>eudicotyledons</taxon>
        <taxon>Gunneridae</taxon>
        <taxon>Pentapetalae</taxon>
        <taxon>rosids</taxon>
        <taxon>malvids</taxon>
        <taxon>Myrtales</taxon>
        <taxon>Lythraceae</taxon>
        <taxon>Trapa</taxon>
    </lineage>
</organism>
<name>A0AAN7K9D4_TRANT</name>
<evidence type="ECO:0000313" key="2">
    <source>
        <dbReference type="EMBL" id="KAK4762654.1"/>
    </source>
</evidence>
<dbReference type="PANTHER" id="PTHR37720:SF2">
    <property type="entry name" value="OS10G0481400 PROTEIN"/>
    <property type="match status" value="1"/>
</dbReference>
<comment type="caution">
    <text evidence="2">The sequence shown here is derived from an EMBL/GenBank/DDBJ whole genome shotgun (WGS) entry which is preliminary data.</text>
</comment>
<dbReference type="AlphaFoldDB" id="A0AAN7K9D4"/>
<reference evidence="2 3" key="1">
    <citation type="journal article" date="2023" name="Hortic Res">
        <title>Pangenome of water caltrop reveals structural variations and asymmetric subgenome divergence after allopolyploidization.</title>
        <authorList>
            <person name="Zhang X."/>
            <person name="Chen Y."/>
            <person name="Wang L."/>
            <person name="Yuan Y."/>
            <person name="Fang M."/>
            <person name="Shi L."/>
            <person name="Lu R."/>
            <person name="Comes H.P."/>
            <person name="Ma Y."/>
            <person name="Chen Y."/>
            <person name="Huang G."/>
            <person name="Zhou Y."/>
            <person name="Zheng Z."/>
            <person name="Qiu Y."/>
        </authorList>
    </citation>
    <scope>NUCLEOTIDE SEQUENCE [LARGE SCALE GENOMIC DNA]</scope>
    <source>
        <strain evidence="2">F231</strain>
    </source>
</reference>
<dbReference type="Proteomes" id="UP001346149">
    <property type="component" value="Unassembled WGS sequence"/>
</dbReference>
<dbReference type="EMBL" id="JAXQNO010000024">
    <property type="protein sequence ID" value="KAK4762654.1"/>
    <property type="molecule type" value="Genomic_DNA"/>
</dbReference>
<accession>A0AAN7K9D4</accession>
<evidence type="ECO:0000313" key="3">
    <source>
        <dbReference type="Proteomes" id="UP001346149"/>
    </source>
</evidence>
<protein>
    <submittedName>
        <fullName evidence="2">Uncharacterized protein</fullName>
    </submittedName>
</protein>
<dbReference type="PANTHER" id="PTHR37720">
    <property type="entry name" value="OS10G0481400 PROTEIN"/>
    <property type="match status" value="1"/>
</dbReference>
<gene>
    <name evidence="2" type="ORF">SAY86_008422</name>
</gene>